<dbReference type="Proteomes" id="UP000596660">
    <property type="component" value="Unplaced"/>
</dbReference>
<accession>A0A803LHY3</accession>
<keyword evidence="3" id="KW-1185">Reference proteome</keyword>
<reference evidence="2" key="2">
    <citation type="submission" date="2021-03" db="UniProtKB">
        <authorList>
            <consortium name="EnsemblPlants"/>
        </authorList>
    </citation>
    <scope>IDENTIFICATION</scope>
</reference>
<dbReference type="Gramene" id="AUR62013580-RA">
    <property type="protein sequence ID" value="AUR62013580-RA:cds"/>
    <property type="gene ID" value="AUR62013580"/>
</dbReference>
<reference evidence="2" key="1">
    <citation type="journal article" date="2017" name="Nature">
        <title>The genome of Chenopodium quinoa.</title>
        <authorList>
            <person name="Jarvis D.E."/>
            <person name="Ho Y.S."/>
            <person name="Lightfoot D.J."/>
            <person name="Schmoeckel S.M."/>
            <person name="Li B."/>
            <person name="Borm T.J.A."/>
            <person name="Ohyanagi H."/>
            <person name="Mineta K."/>
            <person name="Michell C.T."/>
            <person name="Saber N."/>
            <person name="Kharbatia N.M."/>
            <person name="Rupper R.R."/>
            <person name="Sharp A.R."/>
            <person name="Dally N."/>
            <person name="Boughton B.A."/>
            <person name="Woo Y.H."/>
            <person name="Gao G."/>
            <person name="Schijlen E.G.W.M."/>
            <person name="Guo X."/>
            <person name="Momin A.A."/>
            <person name="Negrao S."/>
            <person name="Al-Babili S."/>
            <person name="Gehring C."/>
            <person name="Roessner U."/>
            <person name="Jung C."/>
            <person name="Murphy K."/>
            <person name="Arold S.T."/>
            <person name="Gojobori T."/>
            <person name="van der Linden C.G."/>
            <person name="van Loo E.N."/>
            <person name="Jellen E.N."/>
            <person name="Maughan P.J."/>
            <person name="Tester M."/>
        </authorList>
    </citation>
    <scope>NUCLEOTIDE SEQUENCE [LARGE SCALE GENOMIC DNA]</scope>
    <source>
        <strain evidence="2">cv. PI 614886</strain>
    </source>
</reference>
<dbReference type="PANTHER" id="PTHR37610:SF101">
    <property type="entry name" value="(RAPE) HYPOTHETICAL PROTEIN"/>
    <property type="match status" value="1"/>
</dbReference>
<sequence length="70" mass="7746">MGDEGKLDPSSPFYLGAGDQPGNLITHVVLKPDNYLAWSRAITLSLKSRRKYGFIDGTISKPPEKKKLLD</sequence>
<feature type="domain" description="Retrotransposon Copia-like N-terminal" evidence="1">
    <location>
        <begin position="19"/>
        <end position="63"/>
    </location>
</feature>
<dbReference type="Pfam" id="PF14244">
    <property type="entry name" value="Retrotran_gag_3"/>
    <property type="match status" value="1"/>
</dbReference>
<proteinExistence type="predicted"/>
<organism evidence="2 3">
    <name type="scientific">Chenopodium quinoa</name>
    <name type="common">Quinoa</name>
    <dbReference type="NCBI Taxonomy" id="63459"/>
    <lineage>
        <taxon>Eukaryota</taxon>
        <taxon>Viridiplantae</taxon>
        <taxon>Streptophyta</taxon>
        <taxon>Embryophyta</taxon>
        <taxon>Tracheophyta</taxon>
        <taxon>Spermatophyta</taxon>
        <taxon>Magnoliopsida</taxon>
        <taxon>eudicotyledons</taxon>
        <taxon>Gunneridae</taxon>
        <taxon>Pentapetalae</taxon>
        <taxon>Caryophyllales</taxon>
        <taxon>Chenopodiaceae</taxon>
        <taxon>Chenopodioideae</taxon>
        <taxon>Atripliceae</taxon>
        <taxon>Chenopodium</taxon>
    </lineage>
</organism>
<evidence type="ECO:0000313" key="3">
    <source>
        <dbReference type="Proteomes" id="UP000596660"/>
    </source>
</evidence>
<dbReference type="InterPro" id="IPR029472">
    <property type="entry name" value="Copia-like_N"/>
</dbReference>
<name>A0A803LHY3_CHEQI</name>
<protein>
    <recommendedName>
        <fullName evidence="1">Retrotransposon Copia-like N-terminal domain-containing protein</fullName>
    </recommendedName>
</protein>
<dbReference type="EnsemblPlants" id="AUR62013580-RA">
    <property type="protein sequence ID" value="AUR62013580-RA:cds"/>
    <property type="gene ID" value="AUR62013580"/>
</dbReference>
<dbReference type="OMA" id="QNDNIVA"/>
<evidence type="ECO:0000259" key="1">
    <source>
        <dbReference type="Pfam" id="PF14244"/>
    </source>
</evidence>
<evidence type="ECO:0000313" key="2">
    <source>
        <dbReference type="EnsemblPlants" id="AUR62013580-RA:cds"/>
    </source>
</evidence>
<dbReference type="AlphaFoldDB" id="A0A803LHY3"/>
<dbReference type="PANTHER" id="PTHR37610">
    <property type="entry name" value="CCHC-TYPE DOMAIN-CONTAINING PROTEIN"/>
    <property type="match status" value="1"/>
</dbReference>